<feature type="region of interest" description="Disordered" evidence="6">
    <location>
        <begin position="291"/>
        <end position="323"/>
    </location>
</feature>
<keyword evidence="10" id="KW-1185">Reference proteome</keyword>
<evidence type="ECO:0000313" key="10">
    <source>
        <dbReference type="Proteomes" id="UP001550628"/>
    </source>
</evidence>
<keyword evidence="5 7" id="KW-0472">Membrane</keyword>
<dbReference type="InterPro" id="IPR050638">
    <property type="entry name" value="AA-Vitamin_Transporters"/>
</dbReference>
<evidence type="ECO:0000313" key="9">
    <source>
        <dbReference type="EMBL" id="MEU1953710.1"/>
    </source>
</evidence>
<feature type="domain" description="EamA" evidence="8">
    <location>
        <begin position="8"/>
        <end position="131"/>
    </location>
</feature>
<dbReference type="Pfam" id="PF00892">
    <property type="entry name" value="EamA"/>
    <property type="match status" value="2"/>
</dbReference>
<dbReference type="PANTHER" id="PTHR32322">
    <property type="entry name" value="INNER MEMBRANE TRANSPORTER"/>
    <property type="match status" value="1"/>
</dbReference>
<feature type="transmembrane region" description="Helical" evidence="7">
    <location>
        <begin position="88"/>
        <end position="108"/>
    </location>
</feature>
<accession>A0ABV2WS42</accession>
<feature type="transmembrane region" description="Helical" evidence="7">
    <location>
        <begin position="271"/>
        <end position="291"/>
    </location>
</feature>
<evidence type="ECO:0000256" key="6">
    <source>
        <dbReference type="SAM" id="MobiDB-lite"/>
    </source>
</evidence>
<evidence type="ECO:0000256" key="5">
    <source>
        <dbReference type="ARBA" id="ARBA00023136"/>
    </source>
</evidence>
<evidence type="ECO:0000259" key="8">
    <source>
        <dbReference type="Pfam" id="PF00892"/>
    </source>
</evidence>
<evidence type="ECO:0000256" key="1">
    <source>
        <dbReference type="ARBA" id="ARBA00004141"/>
    </source>
</evidence>
<dbReference type="PANTHER" id="PTHR32322:SF9">
    <property type="entry name" value="AMINO-ACID METABOLITE EFFLUX PUMP-RELATED"/>
    <property type="match status" value="1"/>
</dbReference>
<dbReference type="InterPro" id="IPR037185">
    <property type="entry name" value="EmrE-like"/>
</dbReference>
<feature type="domain" description="EamA" evidence="8">
    <location>
        <begin position="142"/>
        <end position="286"/>
    </location>
</feature>
<dbReference type="InterPro" id="IPR000620">
    <property type="entry name" value="EamA_dom"/>
</dbReference>
<dbReference type="EMBL" id="JBEYBF010000011">
    <property type="protein sequence ID" value="MEU1953710.1"/>
    <property type="molecule type" value="Genomic_DNA"/>
</dbReference>
<proteinExistence type="inferred from homology"/>
<evidence type="ECO:0000256" key="4">
    <source>
        <dbReference type="ARBA" id="ARBA00022989"/>
    </source>
</evidence>
<comment type="similarity">
    <text evidence="2">Belongs to the EamA transporter family.</text>
</comment>
<dbReference type="SUPFAM" id="SSF103481">
    <property type="entry name" value="Multidrug resistance efflux transporter EmrE"/>
    <property type="match status" value="2"/>
</dbReference>
<name>A0ABV2WS42_9NOCA</name>
<evidence type="ECO:0000256" key="2">
    <source>
        <dbReference type="ARBA" id="ARBA00007362"/>
    </source>
</evidence>
<dbReference type="Proteomes" id="UP001550628">
    <property type="component" value="Unassembled WGS sequence"/>
</dbReference>
<reference evidence="9 10" key="1">
    <citation type="submission" date="2024-06" db="EMBL/GenBank/DDBJ databases">
        <title>The Natural Products Discovery Center: Release of the First 8490 Sequenced Strains for Exploring Actinobacteria Biosynthetic Diversity.</title>
        <authorList>
            <person name="Kalkreuter E."/>
            <person name="Kautsar S.A."/>
            <person name="Yang D."/>
            <person name="Bader C.D."/>
            <person name="Teijaro C.N."/>
            <person name="Fluegel L."/>
            <person name="Davis C.M."/>
            <person name="Simpson J.R."/>
            <person name="Lauterbach L."/>
            <person name="Steele A.D."/>
            <person name="Gui C."/>
            <person name="Meng S."/>
            <person name="Li G."/>
            <person name="Viehrig K."/>
            <person name="Ye F."/>
            <person name="Su P."/>
            <person name="Kiefer A.F."/>
            <person name="Nichols A."/>
            <person name="Cepeda A.J."/>
            <person name="Yan W."/>
            <person name="Fan B."/>
            <person name="Jiang Y."/>
            <person name="Adhikari A."/>
            <person name="Zheng C.-J."/>
            <person name="Schuster L."/>
            <person name="Cowan T.M."/>
            <person name="Smanski M.J."/>
            <person name="Chevrette M.G."/>
            <person name="De Carvalho L.P.S."/>
            <person name="Shen B."/>
        </authorList>
    </citation>
    <scope>NUCLEOTIDE SEQUENCE [LARGE SCALE GENOMIC DNA]</scope>
    <source>
        <strain evidence="9 10">NPDC019708</strain>
    </source>
</reference>
<feature type="transmembrane region" description="Helical" evidence="7">
    <location>
        <begin position="172"/>
        <end position="193"/>
    </location>
</feature>
<evidence type="ECO:0000256" key="7">
    <source>
        <dbReference type="SAM" id="Phobius"/>
    </source>
</evidence>
<sequence>MTPRDRMIALTVILLWGLNFLGIRVGLDHLPPFFFAALRFAVIAIPALLFIPRPAVRTRWLLLYGTGFGMLQFAFLFTAMRVGMPTGLASLVLQSSAPFTVLLGALLLGERLRPVQIAGLAVAVAGMAVIGWNQFAHAALLPVLLTLAAGFGWALGNLGARQAGVESPGTNPLHLTLWITAVPVLPLFALSLLWEGPATGVRALAGTFSADGWPALAGLVYIVVLGTIVGSGLWTYLMSRYPAGSVAPLSLLVPVVGFTAAWIFLDETPAPASLIGGVIVIAGAFAATAGARKTTPPEPSGEADGLPATADIGAPRTLEPAVR</sequence>
<feature type="transmembrane region" description="Helical" evidence="7">
    <location>
        <begin position="213"/>
        <end position="234"/>
    </location>
</feature>
<feature type="transmembrane region" description="Helical" evidence="7">
    <location>
        <begin position="7"/>
        <end position="27"/>
    </location>
</feature>
<evidence type="ECO:0000256" key="3">
    <source>
        <dbReference type="ARBA" id="ARBA00022692"/>
    </source>
</evidence>
<feature type="transmembrane region" description="Helical" evidence="7">
    <location>
        <begin position="246"/>
        <end position="265"/>
    </location>
</feature>
<keyword evidence="3 7" id="KW-0812">Transmembrane</keyword>
<dbReference type="Gene3D" id="1.10.3730.20">
    <property type="match status" value="1"/>
</dbReference>
<feature type="transmembrane region" description="Helical" evidence="7">
    <location>
        <begin position="115"/>
        <end position="133"/>
    </location>
</feature>
<dbReference type="RefSeq" id="WP_356959139.1">
    <property type="nucleotide sequence ID" value="NZ_JBEXYG010000007.1"/>
</dbReference>
<keyword evidence="4 7" id="KW-1133">Transmembrane helix</keyword>
<comment type="subcellular location">
    <subcellularLocation>
        <location evidence="1">Membrane</location>
        <topology evidence="1">Multi-pass membrane protein</topology>
    </subcellularLocation>
</comment>
<comment type="caution">
    <text evidence="9">The sequence shown here is derived from an EMBL/GenBank/DDBJ whole genome shotgun (WGS) entry which is preliminary data.</text>
</comment>
<organism evidence="9 10">
    <name type="scientific">Nocardia rhamnosiphila</name>
    <dbReference type="NCBI Taxonomy" id="426716"/>
    <lineage>
        <taxon>Bacteria</taxon>
        <taxon>Bacillati</taxon>
        <taxon>Actinomycetota</taxon>
        <taxon>Actinomycetes</taxon>
        <taxon>Mycobacteriales</taxon>
        <taxon>Nocardiaceae</taxon>
        <taxon>Nocardia</taxon>
    </lineage>
</organism>
<protein>
    <submittedName>
        <fullName evidence="9">EamA family transporter</fullName>
    </submittedName>
</protein>
<feature type="transmembrane region" description="Helical" evidence="7">
    <location>
        <begin position="33"/>
        <end position="51"/>
    </location>
</feature>
<gene>
    <name evidence="9" type="ORF">ABZ510_17835</name>
</gene>
<feature type="transmembrane region" description="Helical" evidence="7">
    <location>
        <begin position="139"/>
        <end position="160"/>
    </location>
</feature>
<feature type="transmembrane region" description="Helical" evidence="7">
    <location>
        <begin position="60"/>
        <end position="82"/>
    </location>
</feature>